<keyword evidence="2" id="KW-1185">Reference proteome</keyword>
<evidence type="ECO:0000313" key="2">
    <source>
        <dbReference type="Proteomes" id="UP000593910"/>
    </source>
</evidence>
<dbReference type="InterPro" id="IPR041854">
    <property type="entry name" value="BFD-like_2Fe2S-bd_dom_sf"/>
</dbReference>
<reference evidence="1 2" key="1">
    <citation type="submission" date="2019-06" db="EMBL/GenBank/DDBJ databases">
        <title>Sulfurimonas gotlandica sp. nov., a chemoautotrophic and psychrotolerant epsilonproteobacterium isolated from a pelagic redoxcline, and an emended description of the genus Sulfurimonas.</title>
        <authorList>
            <person name="Wang S."/>
            <person name="Jiang L."/>
            <person name="Shao Z."/>
        </authorList>
    </citation>
    <scope>NUCLEOTIDE SEQUENCE [LARGE SCALE GENOMIC DNA]</scope>
    <source>
        <strain evidence="1 2">B2</strain>
    </source>
</reference>
<dbReference type="KEGG" id="smax:FJR03_04805"/>
<name>A0A7M1AUJ5_9BACT</name>
<accession>A0A7M1AUJ5</accession>
<dbReference type="Gene3D" id="1.10.10.1100">
    <property type="entry name" value="BFD-like [2Fe-2S]-binding domain"/>
    <property type="match status" value="1"/>
</dbReference>
<protein>
    <recommendedName>
        <fullName evidence="3">BFD-like [2Fe-2S]-binding domain-containing protein</fullName>
    </recommendedName>
</protein>
<organism evidence="1 2">
    <name type="scientific">Sulfurimonas marina</name>
    <dbReference type="NCBI Taxonomy" id="2590551"/>
    <lineage>
        <taxon>Bacteria</taxon>
        <taxon>Pseudomonadati</taxon>
        <taxon>Campylobacterota</taxon>
        <taxon>Epsilonproteobacteria</taxon>
        <taxon>Campylobacterales</taxon>
        <taxon>Sulfurimonadaceae</taxon>
        <taxon>Sulfurimonas</taxon>
    </lineage>
</organism>
<evidence type="ECO:0000313" key="1">
    <source>
        <dbReference type="EMBL" id="QOP41097.1"/>
    </source>
</evidence>
<sequence>MIDPNTEICICNSLTAKDIAECIKKNNFQTIKEVFENDVCPMGDKCESCHDEGFNNDGINIPLVFSMVKQGKL</sequence>
<dbReference type="EMBL" id="CP041165">
    <property type="protein sequence ID" value="QOP41097.1"/>
    <property type="molecule type" value="Genomic_DNA"/>
</dbReference>
<dbReference type="RefSeq" id="WP_193114516.1">
    <property type="nucleotide sequence ID" value="NZ_CP041165.1"/>
</dbReference>
<dbReference type="Proteomes" id="UP000593910">
    <property type="component" value="Chromosome"/>
</dbReference>
<proteinExistence type="predicted"/>
<dbReference type="AlphaFoldDB" id="A0A7M1AUJ5"/>
<gene>
    <name evidence="1" type="ORF">FJR03_04805</name>
</gene>
<evidence type="ECO:0008006" key="3">
    <source>
        <dbReference type="Google" id="ProtNLM"/>
    </source>
</evidence>